<accession>A0A3S8UC03</accession>
<dbReference type="InterPro" id="IPR009936">
    <property type="entry name" value="DUF1468"/>
</dbReference>
<protein>
    <submittedName>
        <fullName evidence="3">Tripartite tricarboxylate transporter TctB family protein</fullName>
    </submittedName>
</protein>
<evidence type="ECO:0000256" key="1">
    <source>
        <dbReference type="SAM" id="Phobius"/>
    </source>
</evidence>
<feature type="transmembrane region" description="Helical" evidence="1">
    <location>
        <begin position="116"/>
        <end position="139"/>
    </location>
</feature>
<feature type="transmembrane region" description="Helical" evidence="1">
    <location>
        <begin position="79"/>
        <end position="104"/>
    </location>
</feature>
<feature type="domain" description="DUF1468" evidence="2">
    <location>
        <begin position="9"/>
        <end position="144"/>
    </location>
</feature>
<dbReference type="Pfam" id="PF07331">
    <property type="entry name" value="TctB"/>
    <property type="match status" value="1"/>
</dbReference>
<gene>
    <name evidence="3" type="ORF">EI545_11265</name>
</gene>
<keyword evidence="4" id="KW-1185">Reference proteome</keyword>
<sequence length="149" mass="15748">MRFLQAVPAIFMICLAAGVMLGTTGLRFWDGFTPGARFFPGWLAGAAVILSLALLLTQWRGTDAGAPDLPDARGTRRVLAAMAGLVVMALLVPTLGMVPAAALFMPFLLLVVLRAALLPSLMTTVIVVVGIEGVFARWLGVPLPAPFFQ</sequence>
<reference evidence="3 4" key="1">
    <citation type="submission" date="2018-12" db="EMBL/GenBank/DDBJ databases">
        <title>Complete genome sequencing of Tabrizicola sp. K13M18.</title>
        <authorList>
            <person name="Bae J.-W."/>
        </authorList>
    </citation>
    <scope>NUCLEOTIDE SEQUENCE [LARGE SCALE GENOMIC DNA]</scope>
    <source>
        <strain evidence="3 4">K13M18</strain>
    </source>
</reference>
<organism evidence="3 4">
    <name type="scientific">Tabrizicola piscis</name>
    <dbReference type="NCBI Taxonomy" id="2494374"/>
    <lineage>
        <taxon>Bacteria</taxon>
        <taxon>Pseudomonadati</taxon>
        <taxon>Pseudomonadota</taxon>
        <taxon>Alphaproteobacteria</taxon>
        <taxon>Rhodobacterales</taxon>
        <taxon>Paracoccaceae</taxon>
        <taxon>Tabrizicola</taxon>
    </lineage>
</organism>
<keyword evidence="1" id="KW-0472">Membrane</keyword>
<name>A0A3S8UC03_9RHOB</name>
<evidence type="ECO:0000313" key="4">
    <source>
        <dbReference type="Proteomes" id="UP000282002"/>
    </source>
</evidence>
<dbReference type="OrthoDB" id="8019410at2"/>
<dbReference type="EMBL" id="CP034328">
    <property type="protein sequence ID" value="AZL61134.1"/>
    <property type="molecule type" value="Genomic_DNA"/>
</dbReference>
<keyword evidence="1" id="KW-0812">Transmembrane</keyword>
<dbReference type="AlphaFoldDB" id="A0A3S8UC03"/>
<feature type="transmembrane region" description="Helical" evidence="1">
    <location>
        <begin position="38"/>
        <end position="59"/>
    </location>
</feature>
<evidence type="ECO:0000259" key="2">
    <source>
        <dbReference type="Pfam" id="PF07331"/>
    </source>
</evidence>
<dbReference type="Proteomes" id="UP000282002">
    <property type="component" value="Chromosome"/>
</dbReference>
<keyword evidence="1" id="KW-1133">Transmembrane helix</keyword>
<proteinExistence type="predicted"/>
<feature type="transmembrane region" description="Helical" evidence="1">
    <location>
        <begin position="6"/>
        <end position="26"/>
    </location>
</feature>
<dbReference type="KEGG" id="taw:EI545_11265"/>
<evidence type="ECO:0000313" key="3">
    <source>
        <dbReference type="EMBL" id="AZL61134.1"/>
    </source>
</evidence>